<organism evidence="1 2">
    <name type="scientific">Luteibacter flocculans</name>
    <dbReference type="NCBI Taxonomy" id="2780091"/>
    <lineage>
        <taxon>Bacteria</taxon>
        <taxon>Pseudomonadati</taxon>
        <taxon>Pseudomonadota</taxon>
        <taxon>Gammaproteobacteria</taxon>
        <taxon>Lysobacterales</taxon>
        <taxon>Rhodanobacteraceae</taxon>
        <taxon>Luteibacter</taxon>
    </lineage>
</organism>
<dbReference type="Proteomes" id="UP001056681">
    <property type="component" value="Chromosome"/>
</dbReference>
<protein>
    <submittedName>
        <fullName evidence="1">Uncharacterized protein</fullName>
    </submittedName>
</protein>
<evidence type="ECO:0000313" key="1">
    <source>
        <dbReference type="EMBL" id="URL57015.1"/>
    </source>
</evidence>
<gene>
    <name evidence="1" type="ORF">IM816_10095</name>
</gene>
<reference evidence="1" key="1">
    <citation type="submission" date="2020-10" db="EMBL/GenBank/DDBJ databases">
        <title>Whole-genome sequence of Luteibacter sp. EIF3.</title>
        <authorList>
            <person name="Friedrich I."/>
            <person name="Hertel R."/>
            <person name="Daniel R."/>
        </authorList>
    </citation>
    <scope>NUCLEOTIDE SEQUENCE</scope>
    <source>
        <strain evidence="1">EIF3</strain>
    </source>
</reference>
<accession>A0ABY4T172</accession>
<dbReference type="RefSeq" id="WP_250337977.1">
    <property type="nucleotide sequence ID" value="NZ_CP063231.1"/>
</dbReference>
<proteinExistence type="predicted"/>
<name>A0ABY4T172_9GAMM</name>
<dbReference type="EMBL" id="CP063231">
    <property type="protein sequence ID" value="URL57015.1"/>
    <property type="molecule type" value="Genomic_DNA"/>
</dbReference>
<evidence type="ECO:0000313" key="2">
    <source>
        <dbReference type="Proteomes" id="UP001056681"/>
    </source>
</evidence>
<keyword evidence="2" id="KW-1185">Reference proteome</keyword>
<sequence length="74" mass="8602">MWDVEEPGSPDGHLTCATHHYGIPAWCGDPDNPPEFETQRAYLKRHGLLLPEERRKIDEPFLHPLRIEAATKWK</sequence>